<dbReference type="Gene3D" id="1.20.1200.10">
    <property type="entry name" value="Cobalamin adenosyltransferase-like"/>
    <property type="match status" value="1"/>
</dbReference>
<dbReference type="AlphaFoldDB" id="G8TWQ5"/>
<proteinExistence type="inferred from homology"/>
<evidence type="ECO:0000256" key="2">
    <source>
        <dbReference type="ARBA" id="ARBA00005121"/>
    </source>
</evidence>
<reference evidence="18 19" key="2">
    <citation type="journal article" date="2012" name="Stand. Genomic Sci.">
        <title>Complete genome sequence of the moderately thermophilic mineral-sulfide-oxidizing firmicute Sulfobacillus acidophilus type strain (NAL(T)).</title>
        <authorList>
            <person name="Anderson I."/>
            <person name="Chertkov O."/>
            <person name="Chen A."/>
            <person name="Saunders E."/>
            <person name="Lapidus A."/>
            <person name="Nolan M."/>
            <person name="Lucas S."/>
            <person name="Hammon N."/>
            <person name="Deshpande S."/>
            <person name="Cheng J.F."/>
            <person name="Han C."/>
            <person name="Tapia R."/>
            <person name="Goodwin L.A."/>
            <person name="Pitluck S."/>
            <person name="Liolios K."/>
            <person name="Pagani I."/>
            <person name="Ivanova N."/>
            <person name="Mikhailova N."/>
            <person name="Pati A."/>
            <person name="Palaniappan K."/>
            <person name="Land M."/>
            <person name="Pan C."/>
            <person name="Rohde M."/>
            <person name="Pukall R."/>
            <person name="Goker M."/>
            <person name="Detter J.C."/>
            <person name="Woyke T."/>
            <person name="Bristow J."/>
            <person name="Eisen J.A."/>
            <person name="Markowitz V."/>
            <person name="Hugenholtz P."/>
            <person name="Kyrpides N.C."/>
            <person name="Klenk H.P."/>
            <person name="Mavromatis K."/>
        </authorList>
    </citation>
    <scope>NUCLEOTIDE SEQUENCE [LARGE SCALE GENOMIC DNA]</scope>
    <source>
        <strain evidence="19">ATCC 700253 / DSM 10332 / NAL</strain>
    </source>
</reference>
<dbReference type="PATRIC" id="fig|679936.5.peg.2673"/>
<dbReference type="InterPro" id="IPR036451">
    <property type="entry name" value="CblAdoTrfase-like_sf"/>
</dbReference>
<feature type="domain" description="Cobalamin adenosyltransferase-like" evidence="17">
    <location>
        <begin position="3"/>
        <end position="167"/>
    </location>
</feature>
<evidence type="ECO:0000313" key="19">
    <source>
        <dbReference type="Proteomes" id="UP000005439"/>
    </source>
</evidence>
<dbReference type="Proteomes" id="UP000005439">
    <property type="component" value="Chromosome"/>
</dbReference>
<comment type="catalytic activity">
    <reaction evidence="14 16">
        <text>2 cob(II)yrinate a,c diamide + reduced [electron-transfer flavoprotein] + 2 ATP = 2 adenosylcob(III)yrinate a,c-diamide + 2 triphosphate + oxidized [electron-transfer flavoprotein] + 3 H(+)</text>
        <dbReference type="Rhea" id="RHEA:11528"/>
        <dbReference type="Rhea" id="RHEA-COMP:10685"/>
        <dbReference type="Rhea" id="RHEA-COMP:10686"/>
        <dbReference type="ChEBI" id="CHEBI:15378"/>
        <dbReference type="ChEBI" id="CHEBI:18036"/>
        <dbReference type="ChEBI" id="CHEBI:30616"/>
        <dbReference type="ChEBI" id="CHEBI:57692"/>
        <dbReference type="ChEBI" id="CHEBI:58307"/>
        <dbReference type="ChEBI" id="CHEBI:58503"/>
        <dbReference type="ChEBI" id="CHEBI:58537"/>
        <dbReference type="EC" id="2.5.1.17"/>
    </reaction>
</comment>
<organism evidence="18 19">
    <name type="scientific">Sulfobacillus acidophilus (strain ATCC 700253 / DSM 10332 / NAL)</name>
    <dbReference type="NCBI Taxonomy" id="679936"/>
    <lineage>
        <taxon>Bacteria</taxon>
        <taxon>Bacillati</taxon>
        <taxon>Bacillota</taxon>
        <taxon>Clostridia</taxon>
        <taxon>Eubacteriales</taxon>
        <taxon>Clostridiales Family XVII. Incertae Sedis</taxon>
        <taxon>Sulfobacillus</taxon>
    </lineage>
</organism>
<accession>G8TWQ5</accession>
<dbReference type="PANTHER" id="PTHR12213">
    <property type="entry name" value="CORRINOID ADENOSYLTRANSFERASE"/>
    <property type="match status" value="1"/>
</dbReference>
<keyword evidence="9 16" id="KW-0547">Nucleotide-binding</keyword>
<evidence type="ECO:0000256" key="3">
    <source>
        <dbReference type="ARBA" id="ARBA00007487"/>
    </source>
</evidence>
<evidence type="ECO:0000256" key="13">
    <source>
        <dbReference type="ARBA" id="ARBA00033354"/>
    </source>
</evidence>
<dbReference type="InterPro" id="IPR016030">
    <property type="entry name" value="CblAdoTrfase-like"/>
</dbReference>
<dbReference type="STRING" id="679936.Sulac_2582"/>
<dbReference type="FunFam" id="1.20.1200.10:FF:000003">
    <property type="entry name" value="ATP:cob(I)alamin adenosyltransferase"/>
    <property type="match status" value="1"/>
</dbReference>
<dbReference type="KEGG" id="sap:Sulac_2582"/>
<keyword evidence="10 16" id="KW-0067">ATP-binding</keyword>
<dbReference type="InterPro" id="IPR029499">
    <property type="entry name" value="PduO-typ"/>
</dbReference>
<comment type="subcellular location">
    <subcellularLocation>
        <location evidence="1">Cytoplasm</location>
    </subcellularLocation>
</comment>
<name>G8TWQ5_SULAD</name>
<dbReference type="HOGENOM" id="CLU_083486_0_2_9"/>
<dbReference type="GO" id="GO:0008817">
    <property type="term" value="F:corrinoid adenosyltransferase activity"/>
    <property type="evidence" value="ECO:0007669"/>
    <property type="project" value="UniProtKB-UniRule"/>
</dbReference>
<comment type="catalytic activity">
    <reaction evidence="15 16">
        <text>2 cob(II)alamin + reduced [electron-transfer flavoprotein] + 2 ATP = 2 adenosylcob(III)alamin + 2 triphosphate + oxidized [electron-transfer flavoprotein] + 3 H(+)</text>
        <dbReference type="Rhea" id="RHEA:28671"/>
        <dbReference type="Rhea" id="RHEA-COMP:10685"/>
        <dbReference type="Rhea" id="RHEA-COMP:10686"/>
        <dbReference type="ChEBI" id="CHEBI:15378"/>
        <dbReference type="ChEBI" id="CHEBI:16304"/>
        <dbReference type="ChEBI" id="CHEBI:18036"/>
        <dbReference type="ChEBI" id="CHEBI:18408"/>
        <dbReference type="ChEBI" id="CHEBI:30616"/>
        <dbReference type="ChEBI" id="CHEBI:57692"/>
        <dbReference type="ChEBI" id="CHEBI:58307"/>
        <dbReference type="EC" id="2.5.1.17"/>
    </reaction>
</comment>
<dbReference type="GO" id="GO:0009236">
    <property type="term" value="P:cobalamin biosynthetic process"/>
    <property type="evidence" value="ECO:0007669"/>
    <property type="project" value="UniProtKB-UniRule"/>
</dbReference>
<comment type="pathway">
    <text evidence="2 16">Cofactor biosynthesis; adenosylcobalamin biosynthesis; adenosylcobalamin from cob(II)yrinate a,c-diamide: step 2/7.</text>
</comment>
<keyword evidence="7 16" id="KW-0169">Cobalamin biosynthesis</keyword>
<protein>
    <recommendedName>
        <fullName evidence="5 16">Corrinoid adenosyltransferase</fullName>
        <ecNumber evidence="4 16">2.5.1.17</ecNumber>
    </recommendedName>
    <alternativeName>
        <fullName evidence="11 16">Cob(II)alamin adenosyltransferase</fullName>
    </alternativeName>
    <alternativeName>
        <fullName evidence="13 16">Cob(II)yrinic acid a,c-diamide adenosyltransferase</fullName>
    </alternativeName>
    <alternativeName>
        <fullName evidence="12 16">Cobinamide/cobalamin adenosyltransferase</fullName>
    </alternativeName>
</protein>
<evidence type="ECO:0000256" key="16">
    <source>
        <dbReference type="RuleBase" id="RU366026"/>
    </source>
</evidence>
<keyword evidence="19" id="KW-1185">Reference proteome</keyword>
<gene>
    <name evidence="18" type="ordered locus">Sulac_2582</name>
</gene>
<comment type="similarity">
    <text evidence="3 16">Belongs to the Cob(I)alamin adenosyltransferase family.</text>
</comment>
<evidence type="ECO:0000256" key="14">
    <source>
        <dbReference type="ARBA" id="ARBA00048555"/>
    </source>
</evidence>
<keyword evidence="6" id="KW-0963">Cytoplasm</keyword>
<evidence type="ECO:0000256" key="7">
    <source>
        <dbReference type="ARBA" id="ARBA00022573"/>
    </source>
</evidence>
<dbReference type="PANTHER" id="PTHR12213:SF0">
    <property type="entry name" value="CORRINOID ADENOSYLTRANSFERASE MMAB"/>
    <property type="match status" value="1"/>
</dbReference>
<evidence type="ECO:0000256" key="9">
    <source>
        <dbReference type="ARBA" id="ARBA00022741"/>
    </source>
</evidence>
<evidence type="ECO:0000256" key="4">
    <source>
        <dbReference type="ARBA" id="ARBA00012454"/>
    </source>
</evidence>
<dbReference type="EC" id="2.5.1.17" evidence="4 16"/>
<evidence type="ECO:0000256" key="1">
    <source>
        <dbReference type="ARBA" id="ARBA00004496"/>
    </source>
</evidence>
<evidence type="ECO:0000256" key="11">
    <source>
        <dbReference type="ARBA" id="ARBA00031529"/>
    </source>
</evidence>
<dbReference type="Pfam" id="PF01923">
    <property type="entry name" value="Cob_adeno_trans"/>
    <property type="match status" value="1"/>
</dbReference>
<dbReference type="GO" id="GO:0005737">
    <property type="term" value="C:cytoplasm"/>
    <property type="evidence" value="ECO:0007669"/>
    <property type="project" value="UniProtKB-SubCell"/>
</dbReference>
<evidence type="ECO:0000256" key="5">
    <source>
        <dbReference type="ARBA" id="ARBA00020963"/>
    </source>
</evidence>
<evidence type="ECO:0000256" key="6">
    <source>
        <dbReference type="ARBA" id="ARBA00022490"/>
    </source>
</evidence>
<keyword evidence="8 16" id="KW-0808">Transferase</keyword>
<evidence type="ECO:0000313" key="18">
    <source>
        <dbReference type="EMBL" id="AEW06044.1"/>
    </source>
</evidence>
<dbReference type="GO" id="GO:0005524">
    <property type="term" value="F:ATP binding"/>
    <property type="evidence" value="ECO:0007669"/>
    <property type="project" value="UniProtKB-UniRule"/>
</dbReference>
<reference evidence="19" key="1">
    <citation type="submission" date="2011-12" db="EMBL/GenBank/DDBJ databases">
        <title>The complete genome of chromosome of Sulfobacillus acidophilus DSM 10332.</title>
        <authorList>
            <person name="Lucas S."/>
            <person name="Han J."/>
            <person name="Lapidus A."/>
            <person name="Bruce D."/>
            <person name="Goodwin L."/>
            <person name="Pitluck S."/>
            <person name="Peters L."/>
            <person name="Kyrpides N."/>
            <person name="Mavromatis K."/>
            <person name="Ivanova N."/>
            <person name="Mikhailova N."/>
            <person name="Chertkov O."/>
            <person name="Saunders E."/>
            <person name="Detter J.C."/>
            <person name="Tapia R."/>
            <person name="Han C."/>
            <person name="Land M."/>
            <person name="Hauser L."/>
            <person name="Markowitz V."/>
            <person name="Cheng J.-F."/>
            <person name="Hugenholtz P."/>
            <person name="Woyke T."/>
            <person name="Wu D."/>
            <person name="Pukall R."/>
            <person name="Gehrich-Schroeter G."/>
            <person name="Schneider S."/>
            <person name="Klenk H.-P."/>
            <person name="Eisen J.A."/>
        </authorList>
    </citation>
    <scope>NUCLEOTIDE SEQUENCE [LARGE SCALE GENOMIC DNA]</scope>
    <source>
        <strain evidence="19">ATCC 700253 / DSM 10332 / NAL</strain>
    </source>
</reference>
<evidence type="ECO:0000256" key="8">
    <source>
        <dbReference type="ARBA" id="ARBA00022679"/>
    </source>
</evidence>
<evidence type="ECO:0000259" key="17">
    <source>
        <dbReference type="Pfam" id="PF01923"/>
    </source>
</evidence>
<sequence>MKIYTKTGDLGQTSLWGHGGEKRVAKTTVRVEAYGAVDEANATIGMALTAVAADSEWARWLTAIQHRLFAVGADLSNISPDRANKITPDDVQELERWIDQIESRLAPLQHFILPGGSRLAAHLHVARTVVRRAERRVVALLAEDPGAAIHVQYLNRLSDFLFMAAREANRQSGQPDVPAQF</sequence>
<dbReference type="NCBIfam" id="TIGR00636">
    <property type="entry name" value="PduO_Nterm"/>
    <property type="match status" value="1"/>
</dbReference>
<evidence type="ECO:0000256" key="10">
    <source>
        <dbReference type="ARBA" id="ARBA00022840"/>
    </source>
</evidence>
<dbReference type="SUPFAM" id="SSF89028">
    <property type="entry name" value="Cobalamin adenosyltransferase-like"/>
    <property type="match status" value="1"/>
</dbReference>
<dbReference type="EMBL" id="CP003179">
    <property type="protein sequence ID" value="AEW06044.1"/>
    <property type="molecule type" value="Genomic_DNA"/>
</dbReference>
<dbReference type="UniPathway" id="UPA00148">
    <property type="reaction ID" value="UER00233"/>
</dbReference>
<evidence type="ECO:0000256" key="12">
    <source>
        <dbReference type="ARBA" id="ARBA00033334"/>
    </source>
</evidence>
<evidence type="ECO:0000256" key="15">
    <source>
        <dbReference type="ARBA" id="ARBA00048692"/>
    </source>
</evidence>